<sequence length="169" mass="18194">MIDPPRSGSLRPFLSGTLFKINDMNTIHATLFLIAVAFVGCTQKPDLPEGTPPLYPLTGTVVYDGQPLTDAVVVFNPTQGEVAGSAMTDAEGKFRARAYPPHDGLPEGPYIVTVSKTKDIPLPADKYGQTGSRTEDVIPAKYKNAKTSQLTVDVAPEYDNDVTLELQAK</sequence>
<dbReference type="Gene3D" id="2.60.40.10">
    <property type="entry name" value="Immunoglobulins"/>
    <property type="match status" value="1"/>
</dbReference>
<dbReference type="AlphaFoldDB" id="A3ZSN2"/>
<dbReference type="Proteomes" id="UP000004358">
    <property type="component" value="Unassembled WGS sequence"/>
</dbReference>
<dbReference type="HOGENOM" id="CLU_113730_1_0_0"/>
<evidence type="ECO:0000313" key="1">
    <source>
        <dbReference type="EMBL" id="EAQ80304.1"/>
    </source>
</evidence>
<gene>
    <name evidence="1" type="ORF">DSM3645_10682</name>
</gene>
<evidence type="ECO:0000313" key="2">
    <source>
        <dbReference type="Proteomes" id="UP000004358"/>
    </source>
</evidence>
<evidence type="ECO:0008006" key="3">
    <source>
        <dbReference type="Google" id="ProtNLM"/>
    </source>
</evidence>
<protein>
    <recommendedName>
        <fullName evidence="3">Carboxypeptidase regulatory-like domain-containing protein</fullName>
    </recommendedName>
</protein>
<dbReference type="InterPro" id="IPR013783">
    <property type="entry name" value="Ig-like_fold"/>
</dbReference>
<dbReference type="SUPFAM" id="SSF49478">
    <property type="entry name" value="Cna protein B-type domain"/>
    <property type="match status" value="1"/>
</dbReference>
<organism evidence="1 2">
    <name type="scientific">Blastopirellula marina DSM 3645</name>
    <dbReference type="NCBI Taxonomy" id="314230"/>
    <lineage>
        <taxon>Bacteria</taxon>
        <taxon>Pseudomonadati</taxon>
        <taxon>Planctomycetota</taxon>
        <taxon>Planctomycetia</taxon>
        <taxon>Pirellulales</taxon>
        <taxon>Pirellulaceae</taxon>
        <taxon>Blastopirellula</taxon>
    </lineage>
</organism>
<dbReference type="EMBL" id="AANZ01000009">
    <property type="protein sequence ID" value="EAQ80304.1"/>
    <property type="molecule type" value="Genomic_DNA"/>
</dbReference>
<dbReference type="OrthoDB" id="286727at2"/>
<comment type="caution">
    <text evidence="1">The sequence shown here is derived from an EMBL/GenBank/DDBJ whole genome shotgun (WGS) entry which is preliminary data.</text>
</comment>
<proteinExistence type="predicted"/>
<name>A3ZSN2_9BACT</name>
<reference evidence="1 2" key="1">
    <citation type="submission" date="2006-02" db="EMBL/GenBank/DDBJ databases">
        <authorList>
            <person name="Amann R."/>
            <person name="Ferriera S."/>
            <person name="Johnson J."/>
            <person name="Kravitz S."/>
            <person name="Halpern A."/>
            <person name="Remington K."/>
            <person name="Beeson K."/>
            <person name="Tran B."/>
            <person name="Rogers Y.-H."/>
            <person name="Friedman R."/>
            <person name="Venter J.C."/>
        </authorList>
    </citation>
    <scope>NUCLEOTIDE SEQUENCE [LARGE SCALE GENOMIC DNA]</scope>
    <source>
        <strain evidence="1 2">DSM 3645</strain>
    </source>
</reference>
<accession>A3ZSN2</accession>